<gene>
    <name evidence="5" type="ORF">G9Q97_09810</name>
</gene>
<dbReference type="Gene3D" id="3.30.559.30">
    <property type="entry name" value="Nonribosomal peptide synthetase, condensation domain"/>
    <property type="match status" value="2"/>
</dbReference>
<evidence type="ECO:0000256" key="2">
    <source>
        <dbReference type="ARBA" id="ARBA00022450"/>
    </source>
</evidence>
<evidence type="ECO:0000313" key="5">
    <source>
        <dbReference type="EMBL" id="NHE57108.1"/>
    </source>
</evidence>
<dbReference type="SUPFAM" id="SSF56801">
    <property type="entry name" value="Acetyl-CoA synthetase-like"/>
    <property type="match status" value="3"/>
</dbReference>
<dbReference type="SUPFAM" id="SSF47336">
    <property type="entry name" value="ACP-like"/>
    <property type="match status" value="3"/>
</dbReference>
<dbReference type="Gene3D" id="3.30.300.30">
    <property type="match status" value="3"/>
</dbReference>
<dbReference type="InterPro" id="IPR029058">
    <property type="entry name" value="AB_hydrolase_fold"/>
</dbReference>
<dbReference type="PANTHER" id="PTHR45527">
    <property type="entry name" value="NONRIBOSOMAL PEPTIDE SYNTHETASE"/>
    <property type="match status" value="1"/>
</dbReference>
<dbReference type="InterPro" id="IPR001242">
    <property type="entry name" value="Condensation_dom"/>
</dbReference>
<comment type="caution">
    <text evidence="5">The sequence shown here is derived from an EMBL/GenBank/DDBJ whole genome shotgun (WGS) entry which is preliminary data.</text>
</comment>
<dbReference type="Gene3D" id="3.40.50.12780">
    <property type="entry name" value="N-terminal domain of ligase-like"/>
    <property type="match status" value="1"/>
</dbReference>
<protein>
    <submittedName>
        <fullName evidence="5">Amino acid adenylation domain-containing protein</fullName>
    </submittedName>
</protein>
<dbReference type="NCBIfam" id="NF003417">
    <property type="entry name" value="PRK04813.1"/>
    <property type="match status" value="3"/>
</dbReference>
<dbReference type="Proteomes" id="UP000649799">
    <property type="component" value="Unassembled WGS sequence"/>
</dbReference>
<dbReference type="InterPro" id="IPR001031">
    <property type="entry name" value="Thioesterase"/>
</dbReference>
<dbReference type="Gene3D" id="3.40.50.1820">
    <property type="entry name" value="alpha/beta hydrolase"/>
    <property type="match status" value="1"/>
</dbReference>
<dbReference type="PROSITE" id="PS00012">
    <property type="entry name" value="PHOSPHOPANTETHEINE"/>
    <property type="match status" value="1"/>
</dbReference>
<proteinExistence type="predicted"/>
<organism evidence="5 6">
    <name type="scientific">Cyclobacterium plantarum</name>
    <dbReference type="NCBI Taxonomy" id="2716263"/>
    <lineage>
        <taxon>Bacteria</taxon>
        <taxon>Pseudomonadati</taxon>
        <taxon>Bacteroidota</taxon>
        <taxon>Cytophagia</taxon>
        <taxon>Cytophagales</taxon>
        <taxon>Cyclobacteriaceae</taxon>
        <taxon>Cyclobacterium</taxon>
    </lineage>
</organism>
<dbReference type="Gene3D" id="1.10.1200.10">
    <property type="entry name" value="ACP-like"/>
    <property type="match status" value="3"/>
</dbReference>
<sequence>MRNPALFGDLPVTIGGNKVIGTPAKIFTQQHHSIFNMSTSNNYNLTGWHPLPRQSTIARESQNKGKGKNKVQTKKAHVHESVVLYPDRQTIVDLFEQQAEKNPEALAVVDGERQITFGALNARANKLAYLLQERGVKSESLVPVLINRSLESVIGIVSILKAGGAYVPIDPSYPESRIQYILEDTEARILLFSRDSTGKLPQKPGLHAIEIDGLPTTNLPEWNRETRPVPEQLAYVIYTSGSSGKPKGVMIEHRALLDHCFGIIEAAGFSNCRSFALMSPLVFDAGHSLLHSAFILGAALHIIADKAVKNGNVLANYFNDHEIDCVKVVPSLWLSYLRDHYLPLARTVMLFGGEPFPLAIHKALHQAKYQGSVYNHYGPTEATIGKCIFKVDLAEKYEKIPIGRPFSNTQVYIVGENLNLMGEGETGELLIAGDGLARGYLNMPQLTSERFISNPFSETEKKCYRTGDLVRWSKDAQLEYLGRTDNQIKVRGFRIEPGEIETELEKHESVRQAQVTAYSTENGQEHIVAYVIPNGALSPSKLTEFLKSSLPQHLVPTLWHSLDKFPLTINGKLDKKSLPDPVTQFKPSKEQLVALYPLEKKLLRIWENLSGIKGISIGDNIFEMGGNSLLAMRLTAAIRQEWKKEISVKEVFYHPTIKYLARLVDKRQENETIKLERFQNLQHNFPLSYGQEGLWLLHQLEGSEAYHLSQVFQIKGDLQPNILENALKSLVMRHQILISRIAINEDGTAVQVPGKLSKWRMTRENGEARYSGSSDPKVTEKIIRIIRKPFDFSSEGMFRASLITVSEGHHLLVLAMHHMVSDAWSMAIIKKELSEGYKQSLKKDAIKLPALQVQYADYTQWQRSLARQNAIKPGLEYWNKKLAGVSPLHLPLDFSRSRMEKQEGKTLRFSLDKDLYNSVKRIARERNATMFMTLLAIFKVLLYRYSGQNDICIGTAISGREQENLQPLVGYFVRTLPLRSTIHGNHSFTKVLEEVKNNALELFEHQETPFEKLVESLEIARIKGMHPLFQQMFVYQDALTQSLELEGCEVNQQHPDHGTSTFDLTFELRECRSGLEGKVEFKSQLYTQHTISRFIRHYQQLVHEITHAPELPIDQLPLMDKAEKEQIILQFSKSPNTEKNRQIPVHSVLTMIANQRFAKPAATALEFGEEKISYQALEAKSEQMARYLRRKGVKTGDKVPVCLPRSEEMVISLLGILKAGAAYVPIDPAYPEERIKLLAEAVHPSLVICQSVHLHFFEQATSLVLTDREMDQIYLESAGALSLQIDPKLPAYVIFTSGSTGSPKGVSVSHQALATSTLSRITCYPEIGNSLLVPSFAFDSSVAVIFGTLAAGGTLLLCPSADLYRTEELSLHLNKTETLLCVPSFYRFLLEENLLANAPVKRVTVAGESLNESLVALHYNLLPHVDLYNEYGPTEATVWATVEKLDREDQKVTIGRPNAHSSIYILDNSGAPVPIGLQGEVFIGGEGVAQGYFNQPKLTCTRFLPDPFSKKPGARMYRSGDLAKWLPDGKISFSGRRDQQVKINGFRIELEEIEAALNGLAEVKVAAVTLSKTQNGTARLLAHVVAEKSLSLLSDPVKKEHVSGSLEKVVPRYMVPGNWRFLSALPLTANKKIDRNKLSEMGLPPEIKESRPPADPVELALCGIWKRILNMDEVSTTTDFFVAGGHSILGIKLLAAVRREMNAAIGLGDLFSAPTISGMAEIIRSNGQKKALPPIKTTEAKQIGEVPLSYSQESLWVIDLLEGSDQYHIPLVLRLKGAIDPVALEKALKQMLLRHEVLRTVIRQKDGKPYQQVMDPGNWKLAKSSPISDEDLHAQIQSMNTAPFDLSRDYMLRAGLLTAGPMEAVLVITFHHIAFDGWSLPLFLEELADFYKAACKGEKCVLSPPVQYRDFALWQRKYLTEKTLQPQLEYWTSKLRGITPLMNREGEYSGQNTDNAGTELSFVLPENLKNRLQQMSNQQGVTLYMTLLAAFKVWLHRFFERETLCVGTPTSGRQHPDLEKALGYFINPLPIRSFIRKGMKFTDFLDQVKTNCMEAFENQDLPFEKIVAATNTERIIGQNPLFQVMCSLQEDSPVAHEAYHWGEQLELTALDSLQIKAKYDLSLIFTTTGQALKGKITCKTNKFGEDQPGQFVTEYRQILERISGDPEQNIGSLILPEANPQLSESAALPPFLSSDFIPVHKQISQAAERDPEKIAVVCNEQALSYHDLNQSANQLAHFLIEKGMGPGKVVGILMDRSIEMIIAILGTLKTGAAYLPVDTGLPEKRILYMLQDSCQLTISGKPFRKGVALKGKLLEWDTFTAAKEHLPLSEPGLQTRAEDSAYIIYTSGSTGKPKGVVISHANLHHFLTAVSDSPGIHRDDRFLAVSSVSFDIAILETLLPYVYGAQCYVLDERQRKDPREVLLAFEKFEITTVFATPTHWKMLLEIGWEKRFENLRIISGGEALSLELAQKLLLRCKTLWNIYGPTETTVFSTIKEINASDKEISVGKPIANTKIYILNEHGLPVPEGQEGEVYISGAGVAKGYLHQPELSKKRFLKDPFDSSGEHTMYKTGDLGKSLAEGEYAVLGRIDQQVKIRGHRVELEEIERVLKNEAKLKEVTVIYLQPEAGNGMLFGFINGTAETFAHNKWQQVLGLNVMEVSETVSSSWKKKLGAHLPAYMVPDRYWYLQKFPLTSSGKLDRRQLAAIAEIGLETNPHIDPESPGNPIDSAIANTWQKVLHLPRVNPTDNFFEIGGHSLAAVQVMAALESRFGIKLPLALFFKHPVLKDLSMAMQSQVTEKQHWESLVPIKPEGSKTPLFMVHGAGLHVMPFYELTKKLDPNQPVFGLQANGLDGKEQPLESIEAMAAHYIAEIEGKAHQGPYILAGYSLGGIIAFEMAKQWRRSGKKIVALILLDTYVFPSNPDSFFDRLEFKFQKIWFDCSLLAHHPKLLLNKKKASWERKKSVLLSIFKKSENTGLSPLEQTLQDLKRRHREAMYRYQPTYYDGEVHLLRAKIPTNYFHDLRYLGWKPLVKKLTIHEVEGTHTELFSPENRKHLADTIQLILDRKT</sequence>
<comment type="cofactor">
    <cofactor evidence="1">
        <name>pantetheine 4'-phosphate</name>
        <dbReference type="ChEBI" id="CHEBI:47942"/>
    </cofactor>
</comment>
<keyword evidence="2" id="KW-0596">Phosphopantetheine</keyword>
<dbReference type="PANTHER" id="PTHR45527:SF1">
    <property type="entry name" value="FATTY ACID SYNTHASE"/>
    <property type="match status" value="1"/>
</dbReference>
<dbReference type="InterPro" id="IPR023213">
    <property type="entry name" value="CAT-like_dom_sf"/>
</dbReference>
<dbReference type="SUPFAM" id="SSF52777">
    <property type="entry name" value="CoA-dependent acyltransferases"/>
    <property type="match status" value="4"/>
</dbReference>
<dbReference type="InterPro" id="IPR045851">
    <property type="entry name" value="AMP-bd_C_sf"/>
</dbReference>
<dbReference type="InterPro" id="IPR042099">
    <property type="entry name" value="ANL_N_sf"/>
</dbReference>
<dbReference type="Gene3D" id="3.40.50.980">
    <property type="match status" value="4"/>
</dbReference>
<dbReference type="CDD" id="cd19531">
    <property type="entry name" value="LCL_NRPS-like"/>
    <property type="match status" value="2"/>
</dbReference>
<evidence type="ECO:0000259" key="4">
    <source>
        <dbReference type="PROSITE" id="PS50075"/>
    </source>
</evidence>
<dbReference type="InterPro" id="IPR010071">
    <property type="entry name" value="AA_adenyl_dom"/>
</dbReference>
<dbReference type="RefSeq" id="WP_166146279.1">
    <property type="nucleotide sequence ID" value="NZ_JAANYN010000003.1"/>
</dbReference>
<dbReference type="PROSITE" id="PS50075">
    <property type="entry name" value="CARRIER"/>
    <property type="match status" value="3"/>
</dbReference>
<feature type="domain" description="Carrier" evidence="4">
    <location>
        <begin position="1652"/>
        <end position="1727"/>
    </location>
</feature>
<evidence type="ECO:0000313" key="6">
    <source>
        <dbReference type="Proteomes" id="UP000649799"/>
    </source>
</evidence>
<reference evidence="5 6" key="1">
    <citation type="submission" date="2020-03" db="EMBL/GenBank/DDBJ databases">
        <title>Cyclobacterium plantarum sp. nov., a marine bacterium isolated from a coastal-marine wetland.</title>
        <authorList>
            <person name="Sanchez-Porro C."/>
            <person name="Ventosa A."/>
            <person name="Amoozegar M."/>
        </authorList>
    </citation>
    <scope>NUCLEOTIDE SEQUENCE [LARGE SCALE GENOMIC DNA]</scope>
    <source>
        <strain evidence="5 6">GBPx2</strain>
    </source>
</reference>
<dbReference type="Pfam" id="PF13193">
    <property type="entry name" value="AMP-binding_C"/>
    <property type="match status" value="2"/>
</dbReference>
<feature type="domain" description="Carrier" evidence="4">
    <location>
        <begin position="593"/>
        <end position="668"/>
    </location>
</feature>
<keyword evidence="6" id="KW-1185">Reference proteome</keyword>
<dbReference type="InterPro" id="IPR025110">
    <property type="entry name" value="AMP-bd_C"/>
</dbReference>
<dbReference type="Pfam" id="PF00975">
    <property type="entry name" value="Thioesterase"/>
    <property type="match status" value="1"/>
</dbReference>
<dbReference type="Pfam" id="PF00550">
    <property type="entry name" value="PP-binding"/>
    <property type="match status" value="3"/>
</dbReference>
<accession>A0ABX0H9Q0</accession>
<dbReference type="CDD" id="cd05930">
    <property type="entry name" value="A_NRPS"/>
    <property type="match status" value="3"/>
</dbReference>
<dbReference type="Pfam" id="PF00668">
    <property type="entry name" value="Condensation"/>
    <property type="match status" value="2"/>
</dbReference>
<name>A0ABX0H9Q0_9BACT</name>
<dbReference type="Gene3D" id="2.30.38.10">
    <property type="entry name" value="Luciferase, Domain 3"/>
    <property type="match status" value="2"/>
</dbReference>
<dbReference type="InterPro" id="IPR009081">
    <property type="entry name" value="PP-bd_ACP"/>
</dbReference>
<dbReference type="PROSITE" id="PS00455">
    <property type="entry name" value="AMP_BINDING"/>
    <property type="match status" value="3"/>
</dbReference>
<dbReference type="EMBL" id="JAANYN010000003">
    <property type="protein sequence ID" value="NHE57108.1"/>
    <property type="molecule type" value="Genomic_DNA"/>
</dbReference>
<dbReference type="InterPro" id="IPR006162">
    <property type="entry name" value="Ppantetheine_attach_site"/>
</dbReference>
<dbReference type="Gene3D" id="3.30.559.10">
    <property type="entry name" value="Chloramphenicol acetyltransferase-like domain"/>
    <property type="match status" value="2"/>
</dbReference>
<dbReference type="InterPro" id="IPR036736">
    <property type="entry name" value="ACP-like_sf"/>
</dbReference>
<dbReference type="SMART" id="SM00823">
    <property type="entry name" value="PKS_PP"/>
    <property type="match status" value="2"/>
</dbReference>
<dbReference type="SUPFAM" id="SSF53474">
    <property type="entry name" value="alpha/beta-Hydrolases"/>
    <property type="match status" value="1"/>
</dbReference>
<keyword evidence="3" id="KW-0597">Phosphoprotein</keyword>
<dbReference type="InterPro" id="IPR020845">
    <property type="entry name" value="AMP-binding_CS"/>
</dbReference>
<dbReference type="Pfam" id="PF00501">
    <property type="entry name" value="AMP-binding"/>
    <property type="match status" value="3"/>
</dbReference>
<dbReference type="InterPro" id="IPR000873">
    <property type="entry name" value="AMP-dep_synth/lig_dom"/>
</dbReference>
<evidence type="ECO:0000256" key="3">
    <source>
        <dbReference type="ARBA" id="ARBA00022553"/>
    </source>
</evidence>
<feature type="domain" description="Carrier" evidence="4">
    <location>
        <begin position="2721"/>
        <end position="2796"/>
    </location>
</feature>
<dbReference type="NCBIfam" id="TIGR01733">
    <property type="entry name" value="AA-adenyl-dom"/>
    <property type="match status" value="3"/>
</dbReference>
<evidence type="ECO:0000256" key="1">
    <source>
        <dbReference type="ARBA" id="ARBA00001957"/>
    </source>
</evidence>
<dbReference type="InterPro" id="IPR020806">
    <property type="entry name" value="PKS_PP-bd"/>
</dbReference>